<dbReference type="Proteomes" id="UP000516349">
    <property type="component" value="Chromosome"/>
</dbReference>
<reference evidence="1 2" key="1">
    <citation type="submission" date="2020-08" db="EMBL/GenBank/DDBJ databases">
        <title>Complete genome sequence of Entomobacter blattae G55GP.</title>
        <authorList>
            <person name="Poehlein A."/>
            <person name="Guzman J."/>
            <person name="Daniel R."/>
            <person name="Vilcinskas A."/>
        </authorList>
    </citation>
    <scope>NUCLEOTIDE SEQUENCE [LARGE SCALE GENOMIC DNA]</scope>
    <source>
        <strain evidence="1 2">G55GP</strain>
    </source>
</reference>
<proteinExistence type="predicted"/>
<evidence type="ECO:0000313" key="1">
    <source>
        <dbReference type="EMBL" id="QNT78197.1"/>
    </source>
</evidence>
<dbReference type="KEGG" id="ebla:JGUZn3_09660"/>
<dbReference type="AlphaFoldDB" id="A0A7H1NQY7"/>
<evidence type="ECO:0000313" key="2">
    <source>
        <dbReference type="Proteomes" id="UP000516349"/>
    </source>
</evidence>
<sequence>MGFVIQWTLEVAKLMQKVAKLAKETRLMQENTALRLKVGPRYTSMHKIALGPCSPRSTLYRLENSCSGKPSSKTRSCTILVPYKLETPNIGLIEDIICCIVWREPDSLQR</sequence>
<organism evidence="1 2">
    <name type="scientific">Entomobacter blattae</name>
    <dbReference type="NCBI Taxonomy" id="2762277"/>
    <lineage>
        <taxon>Bacteria</taxon>
        <taxon>Pseudomonadati</taxon>
        <taxon>Pseudomonadota</taxon>
        <taxon>Alphaproteobacteria</taxon>
        <taxon>Acetobacterales</taxon>
        <taxon>Acetobacteraceae</taxon>
        <taxon>Entomobacter</taxon>
    </lineage>
</organism>
<name>A0A7H1NQY7_9PROT</name>
<keyword evidence="2" id="KW-1185">Reference proteome</keyword>
<dbReference type="EMBL" id="CP060244">
    <property type="protein sequence ID" value="QNT78197.1"/>
    <property type="molecule type" value="Genomic_DNA"/>
</dbReference>
<gene>
    <name evidence="1" type="ORF">JGUZn3_09660</name>
</gene>
<accession>A0A7H1NQY7</accession>
<protein>
    <submittedName>
        <fullName evidence="1">Uncharacterized protein</fullName>
    </submittedName>
</protein>